<dbReference type="Proteomes" id="UP000242877">
    <property type="component" value="Unassembled WGS sequence"/>
</dbReference>
<evidence type="ECO:0000313" key="11">
    <source>
        <dbReference type="EMBL" id="KZZ92713.1"/>
    </source>
</evidence>
<dbReference type="SMART" id="SM01320">
    <property type="entry name" value="TRP_N"/>
    <property type="match status" value="1"/>
</dbReference>
<dbReference type="OrthoDB" id="5212126at2759"/>
<feature type="transmembrane region" description="Helical" evidence="8">
    <location>
        <begin position="512"/>
        <end position="532"/>
    </location>
</feature>
<evidence type="ECO:0000256" key="9">
    <source>
        <dbReference type="SAM" id="SignalP"/>
    </source>
</evidence>
<comment type="caution">
    <text evidence="11">The sequence shown here is derived from an EMBL/GenBank/DDBJ whole genome shotgun (WGS) entry which is preliminary data.</text>
</comment>
<evidence type="ECO:0000256" key="1">
    <source>
        <dbReference type="ARBA" id="ARBA00004141"/>
    </source>
</evidence>
<dbReference type="VEuPathDB" id="FungiDB:AAP_02794"/>
<sequence>MRFFFSSIFSSLLLLLSSLTPISALKLIKSNSLDTCEQNSNFTATLFNVVFTPNNNSLSVDMVGVSSIDGNITASATLLAYGFNVLNRQVDFCDLHIDRLCPMTKGPVTLHDPFPDLKDITKSIPGITYSVPDLDLIVRVRIDLRETGENIACVEARLENGKTVYQKGVSWAVAVIAGLALSISAIVSGLGHSNTAAHVASNALSLFGFFQSQAIIGMTAVPLPPIVQAWTQNFQWSMGIIRVGFLQTLATWYLRATGGKPSTTIASLQTQSVQVMKRSMEYINDKVPAAAPISRMAKRGATLMSHHLTKRSGEDSTVDPNEQVVVRGIERVGFRANMETTNIFLTGFIFFIVFVFIVILLVLLFKGYCEFATKKGWIKSNKFQEFRRGWKVVLRGILYRLTLIGYPQMCILCLWELTKRDSSAEVVLAVFMLIALNVSLYWAAAKVIMLAKRSTQLYKNPAYILYSDPAALNKWGFLYVNYRATAYYCVLPFLGYHLIKSMFIGLSQKAQVVQAVALLVIETLVLIGVSVLRPWMDKKTNIFNIAIAAVNFIDVILLLFFSNVFHQPGLVTGVMGVVFFAINVVFAFILLISVIASSAYAIISKNPDRRYQPMRDDRGSFMKDDSGNPINTELDALGATARDMNSPGLMGAPTEMHELKNATTTNTTSSATPMNPAAAESQSALGLGREVSNASSSNYNAAATNSSTEDGYPVATAVSPLHPGQQYGYASPNQHYGGGHGNGNSQLPSSVPLFPAVGGGSGPDERSRRSPRPQQQYQQHQQYSAFPSGNEYGNDMWR</sequence>
<dbReference type="GO" id="GO:0009272">
    <property type="term" value="P:fungal-type cell wall biogenesis"/>
    <property type="evidence" value="ECO:0007669"/>
    <property type="project" value="TreeGrafter"/>
</dbReference>
<keyword evidence="3 8" id="KW-0812">Transmembrane</keyword>
<feature type="compositionally biased region" description="Low complexity" evidence="7">
    <location>
        <begin position="663"/>
        <end position="672"/>
    </location>
</feature>
<dbReference type="GO" id="GO:0055085">
    <property type="term" value="P:transmembrane transport"/>
    <property type="evidence" value="ECO:0007669"/>
    <property type="project" value="TreeGrafter"/>
</dbReference>
<dbReference type="InterPro" id="IPR010308">
    <property type="entry name" value="TRP_C"/>
</dbReference>
<proteinExistence type="inferred from homology"/>
<feature type="chain" id="PRO_5007836034" description="ML-like domain-containing protein" evidence="9">
    <location>
        <begin position="25"/>
        <end position="798"/>
    </location>
</feature>
<feature type="domain" description="ML-like" evidence="10">
    <location>
        <begin position="26"/>
        <end position="165"/>
    </location>
</feature>
<gene>
    <name evidence="11" type="ORF">AAP_02794</name>
</gene>
<feature type="compositionally biased region" description="Low complexity" evidence="7">
    <location>
        <begin position="692"/>
        <end position="708"/>
    </location>
</feature>
<evidence type="ECO:0000256" key="5">
    <source>
        <dbReference type="ARBA" id="ARBA00022989"/>
    </source>
</evidence>
<evidence type="ECO:0000256" key="2">
    <source>
        <dbReference type="ARBA" id="ARBA00010642"/>
    </source>
</evidence>
<feature type="transmembrane region" description="Helical" evidence="8">
    <location>
        <begin position="423"/>
        <end position="444"/>
    </location>
</feature>
<feature type="transmembrane region" description="Helical" evidence="8">
    <location>
        <begin position="343"/>
        <end position="365"/>
    </location>
</feature>
<dbReference type="GO" id="GO:0016020">
    <property type="term" value="C:membrane"/>
    <property type="evidence" value="ECO:0007669"/>
    <property type="project" value="UniProtKB-SubCell"/>
</dbReference>
<keyword evidence="12" id="KW-1185">Reference proteome</keyword>
<name>A0A162IFM2_9EURO</name>
<keyword evidence="5 8" id="KW-1133">Transmembrane helix</keyword>
<keyword evidence="6 8" id="KW-0472">Membrane</keyword>
<dbReference type="InterPro" id="IPR032800">
    <property type="entry name" value="TRP_N"/>
</dbReference>
<feature type="signal peptide" evidence="9">
    <location>
        <begin position="1"/>
        <end position="24"/>
    </location>
</feature>
<evidence type="ECO:0000313" key="12">
    <source>
        <dbReference type="Proteomes" id="UP000242877"/>
    </source>
</evidence>
<evidence type="ECO:0000256" key="7">
    <source>
        <dbReference type="SAM" id="MobiDB-lite"/>
    </source>
</evidence>
<comment type="similarity">
    <text evidence="2">Belongs to the transient receptor potential (TRP) ion channel family.</text>
</comment>
<reference evidence="11 12" key="1">
    <citation type="journal article" date="2016" name="Genome Biol. Evol.">
        <title>Divergent and convergent evolution of fungal pathogenicity.</title>
        <authorList>
            <person name="Shang Y."/>
            <person name="Xiao G."/>
            <person name="Zheng P."/>
            <person name="Cen K."/>
            <person name="Zhan S."/>
            <person name="Wang C."/>
        </authorList>
    </citation>
    <scope>NUCLEOTIDE SEQUENCE [LARGE SCALE GENOMIC DNA]</scope>
    <source>
        <strain evidence="11 12">ARSEF 7405</strain>
    </source>
</reference>
<dbReference type="PANTHER" id="PTHR31145:SF2">
    <property type="entry name" value="FLAVIN CARRIER PROTEIN 2"/>
    <property type="match status" value="1"/>
</dbReference>
<protein>
    <recommendedName>
        <fullName evidence="10">ML-like domain-containing protein</fullName>
    </recommendedName>
</protein>
<evidence type="ECO:0000259" key="10">
    <source>
        <dbReference type="SMART" id="SM01320"/>
    </source>
</evidence>
<comment type="subcellular location">
    <subcellularLocation>
        <location evidence="1">Membrane</location>
        <topology evidence="1">Multi-pass membrane protein</topology>
    </subcellularLocation>
</comment>
<dbReference type="AlphaFoldDB" id="A0A162IFM2"/>
<evidence type="ECO:0000256" key="3">
    <source>
        <dbReference type="ARBA" id="ARBA00022692"/>
    </source>
</evidence>
<dbReference type="PANTHER" id="PTHR31145">
    <property type="entry name" value="INTEGRAL MEMBRANE PROTEIN (AFU_ORTHOLOGUE AFUA_7G01610)"/>
    <property type="match status" value="1"/>
</dbReference>
<feature type="transmembrane region" description="Helical" evidence="8">
    <location>
        <begin position="544"/>
        <end position="565"/>
    </location>
</feature>
<organism evidence="11 12">
    <name type="scientific">Ascosphaera apis ARSEF 7405</name>
    <dbReference type="NCBI Taxonomy" id="392613"/>
    <lineage>
        <taxon>Eukaryota</taxon>
        <taxon>Fungi</taxon>
        <taxon>Dikarya</taxon>
        <taxon>Ascomycota</taxon>
        <taxon>Pezizomycotina</taxon>
        <taxon>Eurotiomycetes</taxon>
        <taxon>Eurotiomycetidae</taxon>
        <taxon>Onygenales</taxon>
        <taxon>Ascosphaeraceae</taxon>
        <taxon>Ascosphaera</taxon>
    </lineage>
</organism>
<feature type="region of interest" description="Disordered" evidence="7">
    <location>
        <begin position="663"/>
        <end position="798"/>
    </location>
</feature>
<keyword evidence="4 9" id="KW-0732">Signal</keyword>
<feature type="compositionally biased region" description="Low complexity" evidence="7">
    <location>
        <begin position="772"/>
        <end position="784"/>
    </location>
</feature>
<accession>A0A162IFM2</accession>
<dbReference type="Pfam" id="PF06011">
    <property type="entry name" value="TRP"/>
    <property type="match status" value="1"/>
</dbReference>
<dbReference type="InterPro" id="IPR040241">
    <property type="entry name" value="TRP_Flc/Pkd2-like"/>
</dbReference>
<evidence type="ECO:0000256" key="8">
    <source>
        <dbReference type="SAM" id="Phobius"/>
    </source>
</evidence>
<feature type="transmembrane region" description="Helical" evidence="8">
    <location>
        <begin position="577"/>
        <end position="603"/>
    </location>
</feature>
<dbReference type="Pfam" id="PF14558">
    <property type="entry name" value="TRP_N"/>
    <property type="match status" value="1"/>
</dbReference>
<dbReference type="EMBL" id="AZGZ01000010">
    <property type="protein sequence ID" value="KZZ92713.1"/>
    <property type="molecule type" value="Genomic_DNA"/>
</dbReference>
<feature type="transmembrane region" description="Helical" evidence="8">
    <location>
        <begin position="485"/>
        <end position="506"/>
    </location>
</feature>
<evidence type="ECO:0000256" key="4">
    <source>
        <dbReference type="ARBA" id="ARBA00022729"/>
    </source>
</evidence>
<evidence type="ECO:0000256" key="6">
    <source>
        <dbReference type="ARBA" id="ARBA00023136"/>
    </source>
</evidence>
<feature type="transmembrane region" description="Helical" evidence="8">
    <location>
        <begin position="397"/>
        <end position="417"/>
    </location>
</feature>